<dbReference type="SUPFAM" id="SSF64356">
    <property type="entry name" value="SNARE-like"/>
    <property type="match status" value="1"/>
</dbReference>
<evidence type="ECO:0000256" key="7">
    <source>
        <dbReference type="ARBA" id="ARBA00023136"/>
    </source>
</evidence>
<evidence type="ECO:0000259" key="11">
    <source>
        <dbReference type="PROSITE" id="PS51072"/>
    </source>
</evidence>
<evidence type="ECO:0000256" key="8">
    <source>
        <dbReference type="ARBA" id="ARBA00023329"/>
    </source>
</evidence>
<accession>J4C4G7</accession>
<dbReference type="STRING" id="869250.J4C4G7"/>
<evidence type="ECO:0000256" key="4">
    <source>
        <dbReference type="ARBA" id="ARBA00022892"/>
    </source>
</evidence>
<dbReference type="SUPFAM" id="SSF49447">
    <property type="entry name" value="Second domain of Mu2 adaptin subunit (ap50) of ap2 adaptor"/>
    <property type="match status" value="1"/>
</dbReference>
<dbReference type="InterPro" id="IPR011012">
    <property type="entry name" value="Longin-like_dom_sf"/>
</dbReference>
<keyword evidence="5 9" id="KW-0653">Protein transport</keyword>
<dbReference type="OrthoDB" id="10266042at2759"/>
<evidence type="ECO:0000256" key="9">
    <source>
        <dbReference type="RuleBase" id="RU364018"/>
    </source>
</evidence>
<dbReference type="EMBL" id="AP011949">
    <property type="protein sequence ID" value="BAM42156.1"/>
    <property type="molecule type" value="Genomic_DNA"/>
</dbReference>
<dbReference type="GO" id="GO:0015031">
    <property type="term" value="P:protein transport"/>
    <property type="evidence" value="ECO:0007669"/>
    <property type="project" value="UniProtKB-KW"/>
</dbReference>
<keyword evidence="13" id="KW-1185">Reference proteome</keyword>
<dbReference type="RefSeq" id="XP_009692457.1">
    <property type="nucleotide sequence ID" value="XM_009694162.1"/>
</dbReference>
<evidence type="ECO:0000256" key="6">
    <source>
        <dbReference type="ARBA" id="ARBA00023034"/>
    </source>
</evidence>
<dbReference type="Gene3D" id="3.30.450.60">
    <property type="match status" value="1"/>
</dbReference>
<comment type="similarity">
    <text evidence="1 9">Belongs to the adaptor complexes medium subunit family. Delta-COP subfamily.</text>
</comment>
<dbReference type="GeneID" id="20716983"/>
<dbReference type="eggNOG" id="KOG2635">
    <property type="taxonomic scope" value="Eukaryota"/>
</dbReference>
<organism evidence="12 13">
    <name type="scientific">Theileria orientalis strain Shintoku</name>
    <dbReference type="NCBI Taxonomy" id="869250"/>
    <lineage>
        <taxon>Eukaryota</taxon>
        <taxon>Sar</taxon>
        <taxon>Alveolata</taxon>
        <taxon>Apicomplexa</taxon>
        <taxon>Aconoidasida</taxon>
        <taxon>Piroplasmida</taxon>
        <taxon>Theileriidae</taxon>
        <taxon>Theileria</taxon>
    </lineage>
</organism>
<dbReference type="AlphaFoldDB" id="J4C4G7"/>
<dbReference type="PANTHER" id="PTHR10121:SF0">
    <property type="entry name" value="COATOMER SUBUNIT DELTA"/>
    <property type="match status" value="1"/>
</dbReference>
<evidence type="ECO:0000313" key="12">
    <source>
        <dbReference type="EMBL" id="BAM42156.1"/>
    </source>
</evidence>
<dbReference type="Proteomes" id="UP000003786">
    <property type="component" value="Chromosome 4"/>
</dbReference>
<reference evidence="12 13" key="1">
    <citation type="journal article" date="2012" name="MBio">
        <title>Comparative genome analysis of three eukaryotic parasites with differing abilities to transform leukocytes reveals key mediators of Theileria-induced leukocyte transformation.</title>
        <authorList>
            <person name="Hayashida K."/>
            <person name="Hara Y."/>
            <person name="Abe T."/>
            <person name="Yamasaki C."/>
            <person name="Toyoda A."/>
            <person name="Kosuge T."/>
            <person name="Suzuki Y."/>
            <person name="Sato Y."/>
            <person name="Kawashima S."/>
            <person name="Katayama T."/>
            <person name="Wakaguri H."/>
            <person name="Inoue N."/>
            <person name="Homma K."/>
            <person name="Tada-Umezaki M."/>
            <person name="Yagi Y."/>
            <person name="Fujii Y."/>
            <person name="Habara T."/>
            <person name="Kanehisa M."/>
            <person name="Watanabe H."/>
            <person name="Ito K."/>
            <person name="Gojobori T."/>
            <person name="Sugawara H."/>
            <person name="Imanishi T."/>
            <person name="Weir W."/>
            <person name="Gardner M."/>
            <person name="Pain A."/>
            <person name="Shiels B."/>
            <person name="Hattori M."/>
            <person name="Nene V."/>
            <person name="Sugimoto C."/>
        </authorList>
    </citation>
    <scope>NUCLEOTIDE SEQUENCE [LARGE SCALE GENOMIC DNA]</scope>
    <source>
        <strain evidence="12 13">Shintoku</strain>
    </source>
</reference>
<dbReference type="GO" id="GO:0030126">
    <property type="term" value="C:COPI vesicle coat"/>
    <property type="evidence" value="ECO:0007669"/>
    <property type="project" value="UniProtKB-UniRule"/>
</dbReference>
<keyword evidence="2 9" id="KW-0813">Transport</keyword>
<dbReference type="CDD" id="cd14830">
    <property type="entry name" value="Delta_COP_N"/>
    <property type="match status" value="1"/>
</dbReference>
<gene>
    <name evidence="12" type="ORF">TOT_040000963</name>
</gene>
<evidence type="ECO:0000256" key="1">
    <source>
        <dbReference type="ARBA" id="ARBA00010516"/>
    </source>
</evidence>
<keyword evidence="4 9" id="KW-0931">ER-Golgi transport</keyword>
<dbReference type="OMA" id="VQFRTHP"/>
<dbReference type="CDD" id="cd09254">
    <property type="entry name" value="AP_delta-COPI_MHD"/>
    <property type="match status" value="1"/>
</dbReference>
<keyword evidence="3 9" id="KW-0963">Cytoplasm</keyword>
<sequence>MSILSTGLASDMKILVSRQHIPFTREQIESCFSNFLRLIENKSEFGKSKGFIGGDHTFVESNKHRFLYQSVDEYYVFVMTTLESNIIEDLVLLKTLVEIVQNLVKPQINESNILANIFDILFYMDELVSNNRGESLTFDQIKVYIEMDSYDEKMYKMLEKTKVREEEKRRELSSKMEKRRQLDRLFVDPSYQMAHSNAQEQPPVVQEPKIQLQDTNQIQARNLSAINTIKKLKEKETAKVVKGEAPVVVQIIETCNGNLHLDGDVDSLDVQGELVITVFEEQAQSASLQLSPNAGIKMKYHPMVDKKMVTKSKIEFQNGFNLGQQLSVMKWKYKLSEDNFPLSVTCWPSEGASETAVVVEITNNSELNFTDMTFQVLHSRFDNIKVNYNEGGTFETNADSLNWLIPSLGGMESVKLEFITTTDLNNILPFSLVATSPESISNVKSALKKIVVSPFHISLKRNPVYQSLSENEY</sequence>
<dbReference type="GO" id="GO:0000139">
    <property type="term" value="C:Golgi membrane"/>
    <property type="evidence" value="ECO:0007669"/>
    <property type="project" value="UniProtKB-SubCell"/>
</dbReference>
<dbReference type="PROSITE" id="PS51072">
    <property type="entry name" value="MHD"/>
    <property type="match status" value="1"/>
</dbReference>
<evidence type="ECO:0000256" key="10">
    <source>
        <dbReference type="RuleBase" id="RU366052"/>
    </source>
</evidence>
<dbReference type="InterPro" id="IPR036168">
    <property type="entry name" value="AP2_Mu_C_sf"/>
</dbReference>
<evidence type="ECO:0000256" key="2">
    <source>
        <dbReference type="ARBA" id="ARBA00022448"/>
    </source>
</evidence>
<evidence type="ECO:0000313" key="13">
    <source>
        <dbReference type="Proteomes" id="UP000003786"/>
    </source>
</evidence>
<dbReference type="GO" id="GO:0006890">
    <property type="term" value="P:retrograde vesicle-mediated transport, Golgi to endoplasmic reticulum"/>
    <property type="evidence" value="ECO:0007669"/>
    <property type="project" value="UniProtKB-UniRule"/>
</dbReference>
<dbReference type="GO" id="GO:0006888">
    <property type="term" value="P:endoplasmic reticulum to Golgi vesicle-mediated transport"/>
    <property type="evidence" value="ECO:0007669"/>
    <property type="project" value="TreeGrafter"/>
</dbReference>
<dbReference type="VEuPathDB" id="PiroplasmaDB:TOT_040000963"/>
<comment type="subunit">
    <text evidence="9">Oligomeric complex that consists of at least the alpha, beta, beta', gamma, delta, epsilon and zeta subunits.</text>
</comment>
<proteinExistence type="inferred from homology"/>
<evidence type="ECO:0000256" key="5">
    <source>
        <dbReference type="ARBA" id="ARBA00022927"/>
    </source>
</evidence>
<dbReference type="InterPro" id="IPR027059">
    <property type="entry name" value="Coatomer_dsu"/>
</dbReference>
<evidence type="ECO:0000256" key="3">
    <source>
        <dbReference type="ARBA" id="ARBA00022490"/>
    </source>
</evidence>
<dbReference type="GO" id="GO:0051645">
    <property type="term" value="P:Golgi localization"/>
    <property type="evidence" value="ECO:0007669"/>
    <property type="project" value="TreeGrafter"/>
</dbReference>
<keyword evidence="7 9" id="KW-0472">Membrane</keyword>
<keyword evidence="6 9" id="KW-0333">Golgi apparatus</keyword>
<comment type="function">
    <text evidence="9">The coatomer is a cytosolic protein complex that binds to dilysine motifs and reversibly associates with Golgi non-clathrin-coated vesicles, which further mediate biosynthetic protein transport from the ER, via the Golgi up to the trans Golgi network. Coatomer complex is required for budding from Golgi membranes, and is essential for the retrograde Golgi-to-ER transport of dilysine-tagged proteins.</text>
</comment>
<dbReference type="InterPro" id="IPR028565">
    <property type="entry name" value="MHD"/>
</dbReference>
<protein>
    <recommendedName>
        <fullName evidence="9">Coatomer subunit delta</fullName>
    </recommendedName>
</protein>
<comment type="subcellular location">
    <subcellularLocation>
        <location evidence="9 10">Cytoplasm</location>
    </subcellularLocation>
    <subcellularLocation>
        <location evidence="9 10">Cytoplasmic vesicle</location>
        <location evidence="9 10">COPI-coated vesicle membrane</location>
        <topology evidence="9 10">Peripheral membrane protein</topology>
        <orientation evidence="9 10">Cytoplasmic side</orientation>
    </subcellularLocation>
    <subcellularLocation>
        <location evidence="9 10">Golgi apparatus membrane</location>
        <topology evidence="9 10">Peripheral membrane protein</topology>
        <orientation evidence="9 10">Cytoplasmic side</orientation>
    </subcellularLocation>
</comment>
<feature type="domain" description="MHD" evidence="11">
    <location>
        <begin position="244"/>
        <end position="473"/>
    </location>
</feature>
<dbReference type="PANTHER" id="PTHR10121">
    <property type="entry name" value="COATOMER SUBUNIT DELTA"/>
    <property type="match status" value="1"/>
</dbReference>
<keyword evidence="8 9" id="KW-0968">Cytoplasmic vesicle</keyword>
<dbReference type="Pfam" id="PF00928">
    <property type="entry name" value="Adap_comp_sub"/>
    <property type="match status" value="1"/>
</dbReference>
<name>J4C4G7_THEOR</name>
<dbReference type="KEGG" id="tot:TOT_040000963"/>